<evidence type="ECO:0000313" key="2">
    <source>
        <dbReference type="Proteomes" id="UP001597196"/>
    </source>
</evidence>
<evidence type="ECO:0000313" key="1">
    <source>
        <dbReference type="EMBL" id="MFD1429744.1"/>
    </source>
</evidence>
<comment type="caution">
    <text evidence="1">The sequence shown here is derived from an EMBL/GenBank/DDBJ whole genome shotgun (WGS) entry which is preliminary data.</text>
</comment>
<keyword evidence="2" id="KW-1185">Reference proteome</keyword>
<name>A0ABW4CI98_9LACO</name>
<dbReference type="Proteomes" id="UP001597196">
    <property type="component" value="Unassembled WGS sequence"/>
</dbReference>
<protein>
    <recommendedName>
        <fullName evidence="3">Transposase</fullName>
    </recommendedName>
</protein>
<sequence length="68" mass="7770">MSYQVIGFESGKSYFTAKYKELCFQWINQQTKHGAAPSDRQRVHITLSEPVIVWKIGVGAWALGRKQV</sequence>
<organism evidence="1 2">
    <name type="scientific">Lacticaseibacillus mingshuiensis</name>
    <dbReference type="NCBI Taxonomy" id="2799574"/>
    <lineage>
        <taxon>Bacteria</taxon>
        <taxon>Bacillati</taxon>
        <taxon>Bacillota</taxon>
        <taxon>Bacilli</taxon>
        <taxon>Lactobacillales</taxon>
        <taxon>Lactobacillaceae</taxon>
        <taxon>Lacticaseibacillus</taxon>
    </lineage>
</organism>
<dbReference type="EMBL" id="JBHTOC010000007">
    <property type="protein sequence ID" value="MFD1429744.1"/>
    <property type="molecule type" value="Genomic_DNA"/>
</dbReference>
<gene>
    <name evidence="1" type="ORF">ACFQ4P_05730</name>
</gene>
<reference evidence="2" key="1">
    <citation type="journal article" date="2019" name="Int. J. Syst. Evol. Microbiol.">
        <title>The Global Catalogue of Microorganisms (GCM) 10K type strain sequencing project: providing services to taxonomists for standard genome sequencing and annotation.</title>
        <authorList>
            <consortium name="The Broad Institute Genomics Platform"/>
            <consortium name="The Broad Institute Genome Sequencing Center for Infectious Disease"/>
            <person name="Wu L."/>
            <person name="Ma J."/>
        </authorList>
    </citation>
    <scope>NUCLEOTIDE SEQUENCE [LARGE SCALE GENOMIC DNA]</scope>
    <source>
        <strain evidence="2">CCM 8980</strain>
    </source>
</reference>
<accession>A0ABW4CI98</accession>
<proteinExistence type="predicted"/>
<dbReference type="RefSeq" id="WP_203637025.1">
    <property type="nucleotide sequence ID" value="NZ_BOLS01000006.1"/>
</dbReference>
<evidence type="ECO:0008006" key="3">
    <source>
        <dbReference type="Google" id="ProtNLM"/>
    </source>
</evidence>